<dbReference type="PANTHER" id="PTHR42834">
    <property type="entry name" value="ENDONUCLEASE/EXONUCLEASE/PHOSPHATASE FAMILY PROTEIN (AFU_ORTHOLOGUE AFUA_3G09210)"/>
    <property type="match status" value="1"/>
</dbReference>
<keyword evidence="2" id="KW-0255">Endonuclease</keyword>
<keyword evidence="2" id="KW-0540">Nuclease</keyword>
<proteinExistence type="predicted"/>
<organism evidence="2 3">
    <name type="scientific">Haloactinopolyspora alba</name>
    <dbReference type="NCBI Taxonomy" id="648780"/>
    <lineage>
        <taxon>Bacteria</taxon>
        <taxon>Bacillati</taxon>
        <taxon>Actinomycetota</taxon>
        <taxon>Actinomycetes</taxon>
        <taxon>Jiangellales</taxon>
        <taxon>Jiangellaceae</taxon>
        <taxon>Haloactinopolyspora</taxon>
    </lineage>
</organism>
<comment type="caution">
    <text evidence="2">The sequence shown here is derived from an EMBL/GenBank/DDBJ whole genome shotgun (WGS) entry which is preliminary data.</text>
</comment>
<name>A0A2P8EFG4_9ACTN</name>
<evidence type="ECO:0000313" key="3">
    <source>
        <dbReference type="Proteomes" id="UP000243528"/>
    </source>
</evidence>
<dbReference type="Gene3D" id="3.60.10.10">
    <property type="entry name" value="Endonuclease/exonuclease/phosphatase"/>
    <property type="match status" value="1"/>
</dbReference>
<dbReference type="GO" id="GO:0004519">
    <property type="term" value="F:endonuclease activity"/>
    <property type="evidence" value="ECO:0007669"/>
    <property type="project" value="UniProtKB-KW"/>
</dbReference>
<dbReference type="InterPro" id="IPR005135">
    <property type="entry name" value="Endo/exonuclease/phosphatase"/>
</dbReference>
<dbReference type="SUPFAM" id="SSF56219">
    <property type="entry name" value="DNase I-like"/>
    <property type="match status" value="1"/>
</dbReference>
<evidence type="ECO:0000259" key="1">
    <source>
        <dbReference type="Pfam" id="PF03372"/>
    </source>
</evidence>
<dbReference type="EMBL" id="PYGE01000001">
    <property type="protein sequence ID" value="PSL08212.1"/>
    <property type="molecule type" value="Genomic_DNA"/>
</dbReference>
<protein>
    <submittedName>
        <fullName evidence="2">Endonuclease/exonuclease/phosphatase family protein</fullName>
    </submittedName>
</protein>
<keyword evidence="2" id="KW-0378">Hydrolase</keyword>
<dbReference type="AlphaFoldDB" id="A0A2P8EFG4"/>
<feature type="domain" description="Endonuclease/exonuclease/phosphatase" evidence="1">
    <location>
        <begin position="5"/>
        <end position="283"/>
    </location>
</feature>
<dbReference type="Proteomes" id="UP000243528">
    <property type="component" value="Unassembled WGS sequence"/>
</dbReference>
<dbReference type="InterPro" id="IPR036691">
    <property type="entry name" value="Endo/exonu/phosph_ase_sf"/>
</dbReference>
<dbReference type="PANTHER" id="PTHR42834:SF1">
    <property type="entry name" value="ENDONUCLEASE_EXONUCLEASE_PHOSPHATASE FAMILY PROTEIN (AFU_ORTHOLOGUE AFUA_3G09210)"/>
    <property type="match status" value="1"/>
</dbReference>
<gene>
    <name evidence="2" type="ORF">CLV30_101182</name>
</gene>
<dbReference type="GO" id="GO:0004527">
    <property type="term" value="F:exonuclease activity"/>
    <property type="evidence" value="ECO:0007669"/>
    <property type="project" value="UniProtKB-KW"/>
</dbReference>
<keyword evidence="3" id="KW-1185">Reference proteome</keyword>
<reference evidence="2 3" key="1">
    <citation type="submission" date="2018-03" db="EMBL/GenBank/DDBJ databases">
        <title>Genomic Encyclopedia of Archaeal and Bacterial Type Strains, Phase II (KMG-II): from individual species to whole genera.</title>
        <authorList>
            <person name="Goeker M."/>
        </authorList>
    </citation>
    <scope>NUCLEOTIDE SEQUENCE [LARGE SCALE GENOMIC DNA]</scope>
    <source>
        <strain evidence="2 3">DSM 45211</strain>
    </source>
</reference>
<dbReference type="OrthoDB" id="7297112at2"/>
<accession>A0A2P8EFG4</accession>
<dbReference type="Pfam" id="PF03372">
    <property type="entry name" value="Exo_endo_phos"/>
    <property type="match status" value="1"/>
</dbReference>
<evidence type="ECO:0000313" key="2">
    <source>
        <dbReference type="EMBL" id="PSL08212.1"/>
    </source>
</evidence>
<sequence length="317" mass="34504">MVVIATWNLENLFLPGEGSGHPPDRATYDAKLDALASTVEGAGAVDVLAVQEVGDAEAATDLAARLGESWTVHLSQHPDPRGIRVGVLSTRPITETEDVAEFPAELGGVRSSDDGETTTRMRRGAFRARFDTDAGPVDVVTCHLKSKLLTYPGGRFWPRSEGERARYGAYALYQRAAEATTVRSWANRIIDGEGQQRSVVVCGDLNDEVRAATTQILLGPGGSEIGTPGEERPDQGDAWRLWNTAPLIPQERRYSRIYRGRRELIDHVLVSHELLQHVDEVDSLVDRALPSVDDTPTARAQATHSDHAPVVARFGIG</sequence>
<keyword evidence="2" id="KW-0269">Exonuclease</keyword>